<dbReference type="EMBL" id="CM042014">
    <property type="protein sequence ID" value="KAI3722117.1"/>
    <property type="molecule type" value="Genomic_DNA"/>
</dbReference>
<keyword evidence="2" id="KW-1185">Reference proteome</keyword>
<organism evidence="1 2">
    <name type="scientific">Cichorium intybus</name>
    <name type="common">Chicory</name>
    <dbReference type="NCBI Taxonomy" id="13427"/>
    <lineage>
        <taxon>Eukaryota</taxon>
        <taxon>Viridiplantae</taxon>
        <taxon>Streptophyta</taxon>
        <taxon>Embryophyta</taxon>
        <taxon>Tracheophyta</taxon>
        <taxon>Spermatophyta</taxon>
        <taxon>Magnoliopsida</taxon>
        <taxon>eudicotyledons</taxon>
        <taxon>Gunneridae</taxon>
        <taxon>Pentapetalae</taxon>
        <taxon>asterids</taxon>
        <taxon>campanulids</taxon>
        <taxon>Asterales</taxon>
        <taxon>Asteraceae</taxon>
        <taxon>Cichorioideae</taxon>
        <taxon>Cichorieae</taxon>
        <taxon>Cichoriinae</taxon>
        <taxon>Cichorium</taxon>
    </lineage>
</organism>
<proteinExistence type="predicted"/>
<comment type="caution">
    <text evidence="1">The sequence shown here is derived from an EMBL/GenBank/DDBJ whole genome shotgun (WGS) entry which is preliminary data.</text>
</comment>
<name>A0ACB9BJC7_CICIN</name>
<gene>
    <name evidence="1" type="ORF">L2E82_33145</name>
</gene>
<sequence>MGYHTKKILKGRVCGCSRKELYRRSEVSREALCDAEVKEKLLGSEDGKSLLEVNIEKGLRFAGSKHVIVEDVDDEKSGEDIVEKTKPKVGFEEEGDVIGDGVVEGSGEKMVDADNSEKIADDNLGGNSSDLEELCIQVWSIEMDEIVKEKQLQEVDDDLKWVLKFKPGKLVDRVLDCPEFVAGIVSLALYGSFG</sequence>
<evidence type="ECO:0000313" key="1">
    <source>
        <dbReference type="EMBL" id="KAI3722117.1"/>
    </source>
</evidence>
<reference evidence="2" key="1">
    <citation type="journal article" date="2022" name="Mol. Ecol. Resour.">
        <title>The genomes of chicory, endive, great burdock and yacon provide insights into Asteraceae palaeo-polyploidization history and plant inulin production.</title>
        <authorList>
            <person name="Fan W."/>
            <person name="Wang S."/>
            <person name="Wang H."/>
            <person name="Wang A."/>
            <person name="Jiang F."/>
            <person name="Liu H."/>
            <person name="Zhao H."/>
            <person name="Xu D."/>
            <person name="Zhang Y."/>
        </authorList>
    </citation>
    <scope>NUCLEOTIDE SEQUENCE [LARGE SCALE GENOMIC DNA]</scope>
    <source>
        <strain evidence="2">cv. Punajuju</strain>
    </source>
</reference>
<evidence type="ECO:0000313" key="2">
    <source>
        <dbReference type="Proteomes" id="UP001055811"/>
    </source>
</evidence>
<reference evidence="1 2" key="2">
    <citation type="journal article" date="2022" name="Mol. Ecol. Resour.">
        <title>The genomes of chicory, endive, great burdock and yacon provide insights into Asteraceae paleo-polyploidization history and plant inulin production.</title>
        <authorList>
            <person name="Fan W."/>
            <person name="Wang S."/>
            <person name="Wang H."/>
            <person name="Wang A."/>
            <person name="Jiang F."/>
            <person name="Liu H."/>
            <person name="Zhao H."/>
            <person name="Xu D."/>
            <person name="Zhang Y."/>
        </authorList>
    </citation>
    <scope>NUCLEOTIDE SEQUENCE [LARGE SCALE GENOMIC DNA]</scope>
    <source>
        <strain evidence="2">cv. Punajuju</strain>
        <tissue evidence="1">Leaves</tissue>
    </source>
</reference>
<protein>
    <submittedName>
        <fullName evidence="1">Uncharacterized protein</fullName>
    </submittedName>
</protein>
<dbReference type="Proteomes" id="UP001055811">
    <property type="component" value="Linkage Group LG06"/>
</dbReference>
<accession>A0ACB9BJC7</accession>